<evidence type="ECO:0000313" key="2">
    <source>
        <dbReference type="EMBL" id="CAB1430399.1"/>
    </source>
</evidence>
<keyword evidence="3" id="KW-1185">Reference proteome</keyword>
<dbReference type="AlphaFoldDB" id="A0A9N7YN91"/>
<name>A0A9N7YN91_PLEPL</name>
<evidence type="ECO:0000313" key="3">
    <source>
        <dbReference type="Proteomes" id="UP001153269"/>
    </source>
</evidence>
<feature type="compositionally biased region" description="Low complexity" evidence="1">
    <location>
        <begin position="72"/>
        <end position="87"/>
    </location>
</feature>
<protein>
    <submittedName>
        <fullName evidence="2">Uncharacterized protein</fullName>
    </submittedName>
</protein>
<evidence type="ECO:0000256" key="1">
    <source>
        <dbReference type="SAM" id="MobiDB-lite"/>
    </source>
</evidence>
<dbReference type="Proteomes" id="UP001153269">
    <property type="component" value="Unassembled WGS sequence"/>
</dbReference>
<reference evidence="2" key="1">
    <citation type="submission" date="2020-03" db="EMBL/GenBank/DDBJ databases">
        <authorList>
            <person name="Weist P."/>
        </authorList>
    </citation>
    <scope>NUCLEOTIDE SEQUENCE</scope>
</reference>
<comment type="caution">
    <text evidence="2">The sequence shown here is derived from an EMBL/GenBank/DDBJ whole genome shotgun (WGS) entry which is preliminary data.</text>
</comment>
<accession>A0A9N7YN91</accession>
<organism evidence="2 3">
    <name type="scientific">Pleuronectes platessa</name>
    <name type="common">European plaice</name>
    <dbReference type="NCBI Taxonomy" id="8262"/>
    <lineage>
        <taxon>Eukaryota</taxon>
        <taxon>Metazoa</taxon>
        <taxon>Chordata</taxon>
        <taxon>Craniata</taxon>
        <taxon>Vertebrata</taxon>
        <taxon>Euteleostomi</taxon>
        <taxon>Actinopterygii</taxon>
        <taxon>Neopterygii</taxon>
        <taxon>Teleostei</taxon>
        <taxon>Neoteleostei</taxon>
        <taxon>Acanthomorphata</taxon>
        <taxon>Carangaria</taxon>
        <taxon>Pleuronectiformes</taxon>
        <taxon>Pleuronectoidei</taxon>
        <taxon>Pleuronectidae</taxon>
        <taxon>Pleuronectes</taxon>
    </lineage>
</organism>
<gene>
    <name evidence="2" type="ORF">PLEPLA_LOCUS18381</name>
</gene>
<dbReference type="EMBL" id="CADEAL010001225">
    <property type="protein sequence ID" value="CAB1430399.1"/>
    <property type="molecule type" value="Genomic_DNA"/>
</dbReference>
<sequence length="222" mass="24010">MGDYYTGGGFPRRVANTLESSCDDHQRNRGVCVTEEVSEPDLVEMSQDAREVTNSLDDEFSSCGADVSVPELLPGRSPTSPSLPTPLEASEDIGDIVFCNVWRTSPVRIRDRSQNRTRAVLSLGLKLQTPELREALGEGSGERSWFPSGGAVMGGPEVKAGPPLVSAVVLSLLALSLLPTEVSCLPQPLPRVFLTFEVFQIAILKGQRGEFSMGKHQMYGDS</sequence>
<feature type="region of interest" description="Disordered" evidence="1">
    <location>
        <begin position="69"/>
        <end position="88"/>
    </location>
</feature>
<proteinExistence type="predicted"/>